<sequence>MESQRPSSGHCAVTETMGNCSSYDSDDGFSYHPDDELCEHCNCPIPPGNQILYPHPDNKLPFNPNYTPPQPHRFQIP</sequence>
<evidence type="ECO:0000313" key="3">
    <source>
        <dbReference type="Proteomes" id="UP000606274"/>
    </source>
</evidence>
<organism evidence="2 3">
    <name type="scientific">Silurus meridionalis</name>
    <name type="common">Southern catfish</name>
    <name type="synonym">Silurus soldatovi meridionalis</name>
    <dbReference type="NCBI Taxonomy" id="175797"/>
    <lineage>
        <taxon>Eukaryota</taxon>
        <taxon>Metazoa</taxon>
        <taxon>Chordata</taxon>
        <taxon>Craniata</taxon>
        <taxon>Vertebrata</taxon>
        <taxon>Euteleostomi</taxon>
        <taxon>Actinopterygii</taxon>
        <taxon>Neopterygii</taxon>
        <taxon>Teleostei</taxon>
        <taxon>Ostariophysi</taxon>
        <taxon>Siluriformes</taxon>
        <taxon>Siluridae</taxon>
        <taxon>Silurus</taxon>
    </lineage>
</organism>
<accession>A0A8T0BFE1</accession>
<comment type="caution">
    <text evidence="2">The sequence shown here is derived from an EMBL/GenBank/DDBJ whole genome shotgun (WGS) entry which is preliminary data.</text>
</comment>
<name>A0A8T0BFE1_SILME</name>
<protein>
    <submittedName>
        <fullName evidence="2">Uncharacterized protein</fullName>
    </submittedName>
</protein>
<feature type="region of interest" description="Disordered" evidence="1">
    <location>
        <begin position="56"/>
        <end position="77"/>
    </location>
</feature>
<dbReference type="AlphaFoldDB" id="A0A8T0BFE1"/>
<reference evidence="2" key="1">
    <citation type="submission" date="2020-08" db="EMBL/GenBank/DDBJ databases">
        <title>Chromosome-level assembly of Southern catfish (Silurus meridionalis) provides insights into visual adaptation to the nocturnal and benthic lifestyles.</title>
        <authorList>
            <person name="Zhang Y."/>
            <person name="Wang D."/>
            <person name="Peng Z."/>
        </authorList>
    </citation>
    <scope>NUCLEOTIDE SEQUENCE</scope>
    <source>
        <strain evidence="2">SWU-2019-XX</strain>
        <tissue evidence="2">Muscle</tissue>
    </source>
</reference>
<evidence type="ECO:0000313" key="2">
    <source>
        <dbReference type="EMBL" id="KAF7704813.1"/>
    </source>
</evidence>
<dbReference type="Proteomes" id="UP000606274">
    <property type="component" value="Unassembled WGS sequence"/>
</dbReference>
<keyword evidence="3" id="KW-1185">Reference proteome</keyword>
<evidence type="ECO:0000256" key="1">
    <source>
        <dbReference type="SAM" id="MobiDB-lite"/>
    </source>
</evidence>
<gene>
    <name evidence="2" type="ORF">HF521_021885</name>
</gene>
<dbReference type="EMBL" id="JABFDY010000008">
    <property type="protein sequence ID" value="KAF7704813.1"/>
    <property type="molecule type" value="Genomic_DNA"/>
</dbReference>
<proteinExistence type="predicted"/>